<evidence type="ECO:0000313" key="2">
    <source>
        <dbReference type="Proteomes" id="UP000006001"/>
    </source>
</evidence>
<dbReference type="InterPro" id="IPR021246">
    <property type="entry name" value="DUF2797"/>
</dbReference>
<evidence type="ECO:0000313" key="1">
    <source>
        <dbReference type="EMBL" id="EEZ61617.1"/>
    </source>
</evidence>
<organism evidence="1 2">
    <name type="scientific">Slackia exigua (strain ATCC 700122 / DSM 15923 / CIP 105133 / JCM 11022 / KCTC 5966 / S-7)</name>
    <dbReference type="NCBI Taxonomy" id="649764"/>
    <lineage>
        <taxon>Bacteria</taxon>
        <taxon>Bacillati</taxon>
        <taxon>Actinomycetota</taxon>
        <taxon>Coriobacteriia</taxon>
        <taxon>Eggerthellales</taxon>
        <taxon>Eggerthellaceae</taxon>
        <taxon>Slackia</taxon>
    </lineage>
</organism>
<sequence>MPRIAADRTLILSNLGFDARGPYLEFNDVFGKTQHRMPILGRTFSLRRLPHRYCTGSFDLISYRSAACELSAELLLNPDQKDMNMCPHCQELTGFDPAFYNASTISPQQRAYNKTPHFVYMAYFSPQHLKVGISSETRGIDRLLEQGARVCAILKRFENADDARSLEADLCARADTFESMRLSAKVKLLSEYFNPHEAIESLKRRCALLGIEPEGGYLDLTPYYFGEGVACPALVQVPDGEPDDVIGGRCIGLVGGAIVFEQNGSAFVAPVKSWESFETEITVGEMLVEYEPQQMGLW</sequence>
<reference evidence="1" key="1">
    <citation type="submission" date="2009-10" db="EMBL/GenBank/DDBJ databases">
        <authorList>
            <person name="Weinstock G."/>
            <person name="Sodergren E."/>
            <person name="Clifton S."/>
            <person name="Fulton L."/>
            <person name="Fulton B."/>
            <person name="Courtney L."/>
            <person name="Fronick C."/>
            <person name="Harrison M."/>
            <person name="Strong C."/>
            <person name="Farmer C."/>
            <person name="Delahaunty K."/>
            <person name="Markovic C."/>
            <person name="Hall O."/>
            <person name="Minx P."/>
            <person name="Tomlinson C."/>
            <person name="Mitreva M."/>
            <person name="Nelson J."/>
            <person name="Hou S."/>
            <person name="Wollam A."/>
            <person name="Pepin K.H."/>
            <person name="Johnson M."/>
            <person name="Bhonagiri V."/>
            <person name="Nash W.E."/>
            <person name="Warren W."/>
            <person name="Chinwalla A."/>
            <person name="Mardis E.R."/>
            <person name="Wilson R.K."/>
        </authorList>
    </citation>
    <scope>NUCLEOTIDE SEQUENCE [LARGE SCALE GENOMIC DNA]</scope>
    <source>
        <strain evidence="1">ATCC 700122</strain>
    </source>
</reference>
<gene>
    <name evidence="1" type="ORF">HMPREF0762_00958</name>
</gene>
<dbReference type="GeneID" id="85007515"/>
<name>D0WGK4_SLAES</name>
<dbReference type="AlphaFoldDB" id="D0WGK4"/>
<evidence type="ECO:0008006" key="3">
    <source>
        <dbReference type="Google" id="ProtNLM"/>
    </source>
</evidence>
<dbReference type="EMBL" id="ACUX02000006">
    <property type="protein sequence ID" value="EEZ61617.1"/>
    <property type="molecule type" value="Genomic_DNA"/>
</dbReference>
<dbReference type="HOGENOM" id="CLU_936066_0_0_11"/>
<keyword evidence="2" id="KW-1185">Reference proteome</keyword>
<dbReference type="STRING" id="649764.HMPREF0762_00958"/>
<dbReference type="RefSeq" id="WP_006362214.1">
    <property type="nucleotide sequence ID" value="NZ_GG700630.1"/>
</dbReference>
<protein>
    <recommendedName>
        <fullName evidence="3">DUF2797 domain-containing protein</fullName>
    </recommendedName>
</protein>
<dbReference type="Proteomes" id="UP000006001">
    <property type="component" value="Unassembled WGS sequence"/>
</dbReference>
<comment type="caution">
    <text evidence="1">The sequence shown here is derived from an EMBL/GenBank/DDBJ whole genome shotgun (WGS) entry which is preliminary data.</text>
</comment>
<accession>D0WGK4</accession>
<dbReference type="eggNOG" id="ENOG5032V2R">
    <property type="taxonomic scope" value="Bacteria"/>
</dbReference>
<dbReference type="Pfam" id="PF10977">
    <property type="entry name" value="DUF2797"/>
    <property type="match status" value="1"/>
</dbReference>
<proteinExistence type="predicted"/>
<dbReference type="OrthoDB" id="3171606at2"/>